<reference evidence="4 5" key="1">
    <citation type="submission" date="2015-06" db="EMBL/GenBank/DDBJ databases">
        <title>Talaromyces atroroseus IBT 11181 draft genome.</title>
        <authorList>
            <person name="Rasmussen K.B."/>
            <person name="Rasmussen S."/>
            <person name="Petersen B."/>
            <person name="Sicheritz-Ponten T."/>
            <person name="Mortensen U.H."/>
            <person name="Thrane U."/>
        </authorList>
    </citation>
    <scope>NUCLEOTIDE SEQUENCE [LARGE SCALE GENOMIC DNA]</scope>
    <source>
        <strain evidence="4 5">IBT 11181</strain>
    </source>
</reference>
<dbReference type="GO" id="GO:0140664">
    <property type="term" value="F:ATP-dependent DNA damage sensor activity"/>
    <property type="evidence" value="ECO:0007669"/>
    <property type="project" value="InterPro"/>
</dbReference>
<dbReference type="GO" id="GO:0006298">
    <property type="term" value="P:mismatch repair"/>
    <property type="evidence" value="ECO:0007669"/>
    <property type="project" value="InterPro"/>
</dbReference>
<sequence>MAEDDAPILPLPPEVAKKVQSSVRITNLNEVVVELIKNALDADAGSLNITIDYRRGGCIVEDDGYGLPAAEFQAGSGLCRAHYTSKAGRQSASSYKGLFLSALATMSLLIISSRHHSQPQTNTVIFHESKVISRLMPAPTHQEIQGSHGTRVTVNNLFGNMPVRVKHRASTLHRPEDIDKEWEELKRMIVALALSNVRLQKLRLSDRDRTHTLQIRLPHVPADVPQSEAAEAEILRLQTIFAQSGLITSTGANEWVRMSANTLEVAVKAYVALSSSPTKLYQFISLGINPVYNAHSNTNVLYNEINQVFTASDFGLSERSFETNRDSGTLEGRGPNLSGMVRGTKRWPMFYLRIDVKKSWDIFPNDELVVESDRTLQHITEVLHAMFSQFLQQHHYRPRKRRRVLKEAPSKPRPHDAAASSLSGTDKRTGDTSPITSVRGVPATASREAFDSGVKIPAPFRKQCSHYFNNFTSWSRVKTGDNKTINDLLSCQPKEHSYRRTTGSPLDVEFFDIPSRFEEKPLDEAIQTLHSRQETTDGLIRWVDPSTNGVVLVNSRTGQCPARHPESDRPNTTIGFVRPRSTDSLMSRYSRECIERPQSAPARSESVWYENLIDNWANPVFSRLEKPIMSIAADTAFGDYSTRNDIQGCHHHSWGLADMTEAINKNSGRLSRKGLAKAGVIAQVDRKFILVKMATAQEHRREDGKADKILVLVDQHAADERCRLENLLSDMFTVDGITANVSIRVHTLPTPIQYPIQENEVTPFQTYSKYFSSWGCHYKVEQMLIDTTKRRPAIIIEALPHVIVERCRLEPKLFIDVLRKETWSRAGERVPPPRPSTTTNSAPNTSSPMQRPFPWLHWIAGCPEGITDLINSRACRSSIMFNDFLSMEECKSLISRLSGCVFPFQCAHGRPTMIPIVAVDDDDDGRRHAHPPHTLPVIPVMSETDSDYSYFENRDNLKEQSFFEAFKKWKRK</sequence>
<dbReference type="OrthoDB" id="429932at2759"/>
<dbReference type="STRING" id="1441469.A0A225AIB0"/>
<feature type="compositionally biased region" description="Basic and acidic residues" evidence="2">
    <location>
        <begin position="405"/>
        <end position="416"/>
    </location>
</feature>
<dbReference type="SUPFAM" id="SSF118116">
    <property type="entry name" value="DNA mismatch repair protein MutL"/>
    <property type="match status" value="1"/>
</dbReference>
<accession>A0A225AIB0</accession>
<dbReference type="Gene3D" id="3.30.1540.20">
    <property type="entry name" value="MutL, C-terminal domain, dimerisation subdomain"/>
    <property type="match status" value="1"/>
</dbReference>
<evidence type="ECO:0000313" key="5">
    <source>
        <dbReference type="Proteomes" id="UP000214365"/>
    </source>
</evidence>
<dbReference type="RefSeq" id="XP_020119174.1">
    <property type="nucleotide sequence ID" value="XM_020268053.1"/>
</dbReference>
<dbReference type="SMART" id="SM00853">
    <property type="entry name" value="MutL_C"/>
    <property type="match status" value="1"/>
</dbReference>
<dbReference type="GO" id="GO:0032300">
    <property type="term" value="C:mismatch repair complex"/>
    <property type="evidence" value="ECO:0007669"/>
    <property type="project" value="InterPro"/>
</dbReference>
<comment type="caution">
    <text evidence="4">The sequence shown here is derived from an EMBL/GenBank/DDBJ whole genome shotgun (WGS) entry which is preliminary data.</text>
</comment>
<dbReference type="InterPro" id="IPR036890">
    <property type="entry name" value="HATPase_C_sf"/>
</dbReference>
<dbReference type="GO" id="GO:0016887">
    <property type="term" value="F:ATP hydrolysis activity"/>
    <property type="evidence" value="ECO:0007669"/>
    <property type="project" value="InterPro"/>
</dbReference>
<dbReference type="PANTHER" id="PTHR10073:SF47">
    <property type="entry name" value="DNA MISMATCH REPAIR PROTEIN MLH3"/>
    <property type="match status" value="1"/>
</dbReference>
<keyword evidence="5" id="KW-1185">Reference proteome</keyword>
<comment type="similarity">
    <text evidence="1">Belongs to the DNA mismatch repair MutL/HexB family.</text>
</comment>
<evidence type="ECO:0000256" key="1">
    <source>
        <dbReference type="ARBA" id="ARBA00006082"/>
    </source>
</evidence>
<evidence type="ECO:0000313" key="4">
    <source>
        <dbReference type="EMBL" id="OKL59053.1"/>
    </source>
</evidence>
<dbReference type="AlphaFoldDB" id="A0A225AIB0"/>
<dbReference type="PANTHER" id="PTHR10073">
    <property type="entry name" value="DNA MISMATCH REPAIR PROTEIN MLH, PMS, MUTL"/>
    <property type="match status" value="1"/>
</dbReference>
<dbReference type="InterPro" id="IPR014790">
    <property type="entry name" value="MutL_C"/>
</dbReference>
<dbReference type="Pfam" id="PF13589">
    <property type="entry name" value="HATPase_c_3"/>
    <property type="match status" value="1"/>
</dbReference>
<evidence type="ECO:0000256" key="2">
    <source>
        <dbReference type="SAM" id="MobiDB-lite"/>
    </source>
</evidence>
<proteinExistence type="inferred from homology"/>
<feature type="compositionally biased region" description="Low complexity" evidence="2">
    <location>
        <begin position="836"/>
        <end position="847"/>
    </location>
</feature>
<dbReference type="GO" id="GO:0005524">
    <property type="term" value="F:ATP binding"/>
    <property type="evidence" value="ECO:0007669"/>
    <property type="project" value="InterPro"/>
</dbReference>
<feature type="domain" description="MutL C-terminal dimerisation" evidence="3">
    <location>
        <begin position="680"/>
        <end position="885"/>
    </location>
</feature>
<dbReference type="Gene3D" id="3.30.565.10">
    <property type="entry name" value="Histidine kinase-like ATPase, C-terminal domain"/>
    <property type="match status" value="1"/>
</dbReference>
<dbReference type="InterPro" id="IPR038973">
    <property type="entry name" value="MutL/Mlh/Pms-like"/>
</dbReference>
<protein>
    <recommendedName>
        <fullName evidence="3">MutL C-terminal dimerisation domain-containing protein</fullName>
    </recommendedName>
</protein>
<name>A0A225AIB0_TALAT</name>
<dbReference type="Proteomes" id="UP000214365">
    <property type="component" value="Unassembled WGS sequence"/>
</dbReference>
<feature type="region of interest" description="Disordered" evidence="2">
    <location>
        <begin position="394"/>
        <end position="446"/>
    </location>
</feature>
<evidence type="ECO:0000259" key="3">
    <source>
        <dbReference type="SMART" id="SM00853"/>
    </source>
</evidence>
<dbReference type="EMBL" id="LFMY01000008">
    <property type="protein sequence ID" value="OKL59053.1"/>
    <property type="molecule type" value="Genomic_DNA"/>
</dbReference>
<gene>
    <name evidence="4" type="ORF">UA08_05749</name>
</gene>
<organism evidence="4 5">
    <name type="scientific">Talaromyces atroroseus</name>
    <dbReference type="NCBI Taxonomy" id="1441469"/>
    <lineage>
        <taxon>Eukaryota</taxon>
        <taxon>Fungi</taxon>
        <taxon>Dikarya</taxon>
        <taxon>Ascomycota</taxon>
        <taxon>Pezizomycotina</taxon>
        <taxon>Eurotiomycetes</taxon>
        <taxon>Eurotiomycetidae</taxon>
        <taxon>Eurotiales</taxon>
        <taxon>Trichocomaceae</taxon>
        <taxon>Talaromyces</taxon>
        <taxon>Talaromyces sect. Trachyspermi</taxon>
    </lineage>
</organism>
<feature type="region of interest" description="Disordered" evidence="2">
    <location>
        <begin position="825"/>
        <end position="847"/>
    </location>
</feature>
<dbReference type="InterPro" id="IPR037198">
    <property type="entry name" value="MutL_C_sf"/>
</dbReference>
<dbReference type="SUPFAM" id="SSF55874">
    <property type="entry name" value="ATPase domain of HSP90 chaperone/DNA topoisomerase II/histidine kinase"/>
    <property type="match status" value="1"/>
</dbReference>
<dbReference type="InterPro" id="IPR042120">
    <property type="entry name" value="MutL_C_dimsub"/>
</dbReference>
<feature type="compositionally biased region" description="Basic residues" evidence="2">
    <location>
        <begin position="394"/>
        <end position="404"/>
    </location>
</feature>
<dbReference type="GeneID" id="31005505"/>